<evidence type="ECO:0000313" key="3">
    <source>
        <dbReference type="Proteomes" id="UP000233535"/>
    </source>
</evidence>
<gene>
    <name evidence="2" type="ORF">BZG02_03365</name>
</gene>
<feature type="domain" description="NAD(+)--protein-arginine ADP-ribosyltransferase Tre1-like N-terminal" evidence="1">
    <location>
        <begin position="50"/>
        <end position="94"/>
    </location>
</feature>
<protein>
    <recommendedName>
        <fullName evidence="1">NAD(+)--protein-arginine ADP-ribosyltransferase Tre1-like N-terminal domain-containing protein</fullName>
    </recommendedName>
</protein>
<evidence type="ECO:0000259" key="1">
    <source>
        <dbReference type="Pfam" id="PF21724"/>
    </source>
</evidence>
<evidence type="ECO:0000313" key="2">
    <source>
        <dbReference type="EMBL" id="PKQ65181.1"/>
    </source>
</evidence>
<dbReference type="Proteomes" id="UP000233535">
    <property type="component" value="Unassembled WGS sequence"/>
</dbReference>
<organism evidence="2 3">
    <name type="scientific">Labilibaculum filiforme</name>
    <dbReference type="NCBI Taxonomy" id="1940526"/>
    <lineage>
        <taxon>Bacteria</taxon>
        <taxon>Pseudomonadati</taxon>
        <taxon>Bacteroidota</taxon>
        <taxon>Bacteroidia</taxon>
        <taxon>Marinilabiliales</taxon>
        <taxon>Marinifilaceae</taxon>
        <taxon>Labilibaculum</taxon>
    </lineage>
</organism>
<dbReference type="AlphaFoldDB" id="A0A2N3I4G0"/>
<dbReference type="PANTHER" id="PTHR21525:SF9">
    <property type="entry name" value="CHANNEL_COLICIN DOMAIN-CONTAINING PROTEIN"/>
    <property type="match status" value="1"/>
</dbReference>
<comment type="caution">
    <text evidence="2">The sequence shown here is derived from an EMBL/GenBank/DDBJ whole genome shotgun (WGS) entry which is preliminary data.</text>
</comment>
<name>A0A2N3I4G0_9BACT</name>
<dbReference type="InterPro" id="IPR049195">
    <property type="entry name" value="Tre1-like_N"/>
</dbReference>
<sequence>MTTHSAAKWGSKISRGTVFVTIGLAAYNINEANKLDNRSFGYNTQVATAQTVVGIGGAMAGAQIGGAIGVWFGGVGAIPGSIIGGIIGGVLGGWGGSELGEAGVNLFY</sequence>
<dbReference type="Pfam" id="PF21724">
    <property type="entry name" value="DUF6861"/>
    <property type="match status" value="1"/>
</dbReference>
<keyword evidence="3" id="KW-1185">Reference proteome</keyword>
<accession>A0A2N3I4G0</accession>
<proteinExistence type="predicted"/>
<reference evidence="2 3" key="1">
    <citation type="journal article" date="2017" name="Front. Microbiol.">
        <title>Labilibaculum manganireducens gen. nov., sp. nov. and Labilibaculum filiforme sp. nov., Novel Bacteroidetes Isolated from Subsurface Sediments of the Baltic Sea.</title>
        <authorList>
            <person name="Vandieken V."/>
            <person name="Marshall I.P."/>
            <person name="Niemann H."/>
            <person name="Engelen B."/>
            <person name="Cypionka H."/>
        </authorList>
    </citation>
    <scope>NUCLEOTIDE SEQUENCE [LARGE SCALE GENOMIC DNA]</scope>
    <source>
        <strain evidence="2 3">59.16B</strain>
    </source>
</reference>
<dbReference type="PANTHER" id="PTHR21525">
    <property type="entry name" value="MOTILE SPERM PROTEIN"/>
    <property type="match status" value="1"/>
</dbReference>
<dbReference type="EMBL" id="MVDD01000002">
    <property type="protein sequence ID" value="PKQ65181.1"/>
    <property type="molecule type" value="Genomic_DNA"/>
</dbReference>